<proteinExistence type="predicted"/>
<dbReference type="Proteomes" id="UP000248484">
    <property type="component" value="Chromosome 16"/>
</dbReference>
<feature type="compositionally biased region" description="Low complexity" evidence="1">
    <location>
        <begin position="35"/>
        <end position="49"/>
    </location>
</feature>
<dbReference type="RefSeq" id="XP_028357399.1">
    <property type="nucleotide sequence ID" value="XM_028501598.1"/>
</dbReference>
<feature type="compositionally biased region" description="Basic and acidic residues" evidence="1">
    <location>
        <begin position="139"/>
        <end position="158"/>
    </location>
</feature>
<dbReference type="RefSeq" id="XP_054934721.1">
    <property type="nucleotide sequence ID" value="XM_055078746.1"/>
</dbReference>
<feature type="region of interest" description="Disordered" evidence="1">
    <location>
        <begin position="136"/>
        <end position="303"/>
    </location>
</feature>
<feature type="region of interest" description="Disordered" evidence="1">
    <location>
        <begin position="25"/>
        <end position="57"/>
    </location>
</feature>
<dbReference type="KEGG" id="pcad:114488048"/>
<evidence type="ECO:0000313" key="4">
    <source>
        <dbReference type="RefSeq" id="XP_028357401.1"/>
    </source>
</evidence>
<sequence>MSLEKGVPFGHPLWDMREWLGKPQRAVRGRDRARGQGARGQARTRGRSQLEPGSRGAQTMREKLWMLWNGLIVIGKRMELLGRNTQKPRMWDLKFESEGWRLEDVEKAVLRGKSGRSQERMDVKRVRSVASALQASTGLRKDNSKEVWGKQEVRHEIEAESENAGTTAGSRWGSGFKKRLKFTGVGTSGEDSRSRGYELGQNAEELRSSGEKLRSGGEKLRSSGEKLRSGGEKLRSSGEKLRSGGEKLKSSGEKLRSGGEELRSNGEKLRSSGEKLVFSRERRGSRGEKLATSGEKLEGSRMGSINEEKIERVVEVTGDERLIENY</sequence>
<dbReference type="OrthoDB" id="9838249at2759"/>
<organism evidence="2 4">
    <name type="scientific">Physeter macrocephalus</name>
    <name type="common">Sperm whale</name>
    <name type="synonym">Physeter catodon</name>
    <dbReference type="NCBI Taxonomy" id="9755"/>
    <lineage>
        <taxon>Eukaryota</taxon>
        <taxon>Metazoa</taxon>
        <taxon>Chordata</taxon>
        <taxon>Craniata</taxon>
        <taxon>Vertebrata</taxon>
        <taxon>Euteleostomi</taxon>
        <taxon>Mammalia</taxon>
        <taxon>Eutheria</taxon>
        <taxon>Laurasiatheria</taxon>
        <taxon>Artiodactyla</taxon>
        <taxon>Whippomorpha</taxon>
        <taxon>Cetacea</taxon>
        <taxon>Odontoceti</taxon>
        <taxon>Physeteridae</taxon>
        <taxon>Physeter</taxon>
    </lineage>
</organism>
<accession>A0A455CC17</accession>
<evidence type="ECO:0000313" key="2">
    <source>
        <dbReference type="Proteomes" id="UP000248484"/>
    </source>
</evidence>
<dbReference type="GeneID" id="114488048"/>
<dbReference type="RefSeq" id="XP_028357401.1">
    <property type="nucleotide sequence ID" value="XM_028501600.1"/>
</dbReference>
<gene>
    <name evidence="3 4 5 6" type="primary">LOC114488048</name>
</gene>
<keyword evidence="3 4" id="KW-0396">Initiation factor</keyword>
<dbReference type="AlphaFoldDB" id="A0A455CC17"/>
<keyword evidence="3 4" id="KW-0648">Protein biosynthesis</keyword>
<dbReference type="RefSeq" id="XP_028357402.1">
    <property type="nucleotide sequence ID" value="XM_028501601.1"/>
</dbReference>
<protein>
    <submittedName>
        <fullName evidence="3 4">Eukaryotic translation initiation factor 3 subunit A</fullName>
    </submittedName>
</protein>
<dbReference type="GO" id="GO:0003743">
    <property type="term" value="F:translation initiation factor activity"/>
    <property type="evidence" value="ECO:0007669"/>
    <property type="project" value="UniProtKB-KW"/>
</dbReference>
<evidence type="ECO:0000313" key="6">
    <source>
        <dbReference type="RefSeq" id="XP_054934721.1"/>
    </source>
</evidence>
<reference evidence="3 4" key="1">
    <citation type="submission" date="2025-04" db="UniProtKB">
        <authorList>
            <consortium name="RefSeq"/>
        </authorList>
    </citation>
    <scope>IDENTIFICATION</scope>
    <source>
        <tissue evidence="3 4">Muscle</tissue>
    </source>
</reference>
<name>A0A455CC17_PHYMC</name>
<evidence type="ECO:0000313" key="5">
    <source>
        <dbReference type="RefSeq" id="XP_028357402.1"/>
    </source>
</evidence>
<evidence type="ECO:0000256" key="1">
    <source>
        <dbReference type="SAM" id="MobiDB-lite"/>
    </source>
</evidence>
<feature type="compositionally biased region" description="Basic and acidic residues" evidence="1">
    <location>
        <begin position="204"/>
        <end position="299"/>
    </location>
</feature>
<evidence type="ECO:0000313" key="3">
    <source>
        <dbReference type="RefSeq" id="XP_028357399.1"/>
    </source>
</evidence>
<keyword evidence="2" id="KW-1185">Reference proteome</keyword>